<evidence type="ECO:0000313" key="1">
    <source>
        <dbReference type="EMBL" id="BAJ00483.1"/>
    </source>
</evidence>
<dbReference type="Proteomes" id="UP000002350">
    <property type="component" value="Chromosome"/>
</dbReference>
<gene>
    <name evidence="1" type="ordered locus">SVI_0512</name>
</gene>
<dbReference type="AlphaFoldDB" id="D4ZFN4"/>
<keyword evidence="2" id="KW-1185">Reference proteome</keyword>
<sequence>MTVRNAALEQKGLNHLHKSLTECVLNMRLKRILWV</sequence>
<dbReference type="HOGENOM" id="CLU_3367288_0_0_6"/>
<name>D4ZFN4_SHEVD</name>
<accession>D4ZFN4</accession>
<reference evidence="2" key="1">
    <citation type="journal article" date="2010" name="Mol. Biosyst.">
        <title>Complete genome sequence and comparative analysis of Shewanella violacea, a psychrophilic and piezophilic bacterium from deep sea floor sediments.</title>
        <authorList>
            <person name="Aono E."/>
            <person name="Baba T."/>
            <person name="Ara T."/>
            <person name="Nishi T."/>
            <person name="Nakamichi T."/>
            <person name="Inamoto E."/>
            <person name="Toyonaga H."/>
            <person name="Hasegawa M."/>
            <person name="Takai Y."/>
            <person name="Okumura Y."/>
            <person name="Baba M."/>
            <person name="Tomita M."/>
            <person name="Kato C."/>
            <person name="Oshima T."/>
            <person name="Nakasone K."/>
            <person name="Mori H."/>
        </authorList>
    </citation>
    <scope>NUCLEOTIDE SEQUENCE [LARGE SCALE GENOMIC DNA]</scope>
    <source>
        <strain evidence="2">JCM 10179 / CIP 106290 / LMG 19151 / DSS12</strain>
    </source>
</reference>
<organism evidence="1 2">
    <name type="scientific">Shewanella violacea (strain JCM 10179 / CIP 106290 / LMG 19151 / DSS12)</name>
    <dbReference type="NCBI Taxonomy" id="637905"/>
    <lineage>
        <taxon>Bacteria</taxon>
        <taxon>Pseudomonadati</taxon>
        <taxon>Pseudomonadota</taxon>
        <taxon>Gammaproteobacteria</taxon>
        <taxon>Alteromonadales</taxon>
        <taxon>Shewanellaceae</taxon>
        <taxon>Shewanella</taxon>
    </lineage>
</organism>
<dbReference type="EMBL" id="AP011177">
    <property type="protein sequence ID" value="BAJ00483.1"/>
    <property type="molecule type" value="Genomic_DNA"/>
</dbReference>
<protein>
    <submittedName>
        <fullName evidence="1">Uncharacterized protein</fullName>
    </submittedName>
</protein>
<evidence type="ECO:0000313" key="2">
    <source>
        <dbReference type="Proteomes" id="UP000002350"/>
    </source>
</evidence>
<proteinExistence type="predicted"/>
<dbReference type="KEGG" id="svo:SVI_0512"/>